<organism evidence="10">
    <name type="scientific">Soboliphyme baturini</name>
    <dbReference type="NCBI Taxonomy" id="241478"/>
    <lineage>
        <taxon>Eukaryota</taxon>
        <taxon>Metazoa</taxon>
        <taxon>Ecdysozoa</taxon>
        <taxon>Nematoda</taxon>
        <taxon>Enoplea</taxon>
        <taxon>Dorylaimia</taxon>
        <taxon>Dioctophymatida</taxon>
        <taxon>Dioctophymatoidea</taxon>
        <taxon>Soboliphymatidae</taxon>
        <taxon>Soboliphyme</taxon>
    </lineage>
</organism>
<dbReference type="PANTHER" id="PTHR43763:SF6">
    <property type="entry name" value="XAA-PRO AMINOPEPTIDASE 1"/>
    <property type="match status" value="1"/>
</dbReference>
<dbReference type="PANTHER" id="PTHR43763">
    <property type="entry name" value="XAA-PRO AMINOPEPTIDASE 1"/>
    <property type="match status" value="1"/>
</dbReference>
<dbReference type="InterPro" id="IPR036005">
    <property type="entry name" value="Creatinase/aminopeptidase-like"/>
</dbReference>
<dbReference type="Pfam" id="PF16189">
    <property type="entry name" value="Creatinase_N_2"/>
    <property type="match status" value="1"/>
</dbReference>
<sequence>MGTKGDFSVSGSLQFLWSTFIVVVTYWEHFKKFLVGIFLHFALQKNNANMIVLAALDDIAWLFNLRGSDISFCPVFFAYAMVSDSFISLFVDREKLTTSCKEHLNSSLDYCRVQIFPYDDALKCLRCYVSDNPSWKVWFSPDTSYAFVSSVSDDRRLEKQSPVVTAKAVKNSVELAGMRRAHVSRFHSYAVAHCEFLCWLENEIVTSDSLTEVSAANKFEKLRQEQQDYVSLSFDTISATGPNASVVHYLPQKCPEVRIDGENLYLVDSGAQYKDGTTDVTRTIMFDKATDFQKQCYTRVLKGHIALATLVFPEDTPGFRLDAVARIALWEVGLNYMHGTGHGIGHFLFVHEGNICFQHGPLYLPGYYQDEEFGIRIENAYEIIRVQTENNYRDIGCLSFKPLTLVPIQTKLLVPEMLTTKEVSDCVCFVLFPYELEDHGRTNVLNWLREQTKPIG</sequence>
<evidence type="ECO:0000256" key="5">
    <source>
        <dbReference type="ARBA" id="ARBA00023211"/>
    </source>
</evidence>
<feature type="transmembrane region" description="Helical" evidence="6">
    <location>
        <begin position="7"/>
        <end position="27"/>
    </location>
</feature>
<protein>
    <submittedName>
        <fullName evidence="10">Peptidase_M24 domain-containing protein</fullName>
    </submittedName>
</protein>
<gene>
    <name evidence="8" type="ORF">SBAD_LOCUS3107</name>
</gene>
<keyword evidence="9" id="KW-1185">Reference proteome</keyword>
<evidence type="ECO:0000256" key="3">
    <source>
        <dbReference type="ARBA" id="ARBA00022723"/>
    </source>
</evidence>
<dbReference type="SUPFAM" id="SSF55920">
    <property type="entry name" value="Creatinase/aminopeptidase"/>
    <property type="match status" value="1"/>
</dbReference>
<reference evidence="8 9" key="2">
    <citation type="submission" date="2018-11" db="EMBL/GenBank/DDBJ databases">
        <authorList>
            <consortium name="Pathogen Informatics"/>
        </authorList>
    </citation>
    <scope>NUCLEOTIDE SEQUENCE [LARGE SCALE GENOMIC DNA]</scope>
</reference>
<dbReference type="GO" id="GO:0070006">
    <property type="term" value="F:metalloaminopeptidase activity"/>
    <property type="evidence" value="ECO:0007669"/>
    <property type="project" value="InterPro"/>
</dbReference>
<dbReference type="InterPro" id="IPR050422">
    <property type="entry name" value="X-Pro_aminopeptidase_P"/>
</dbReference>
<keyword evidence="6" id="KW-1133">Transmembrane helix</keyword>
<dbReference type="WBParaSite" id="SBAD_0000325301-mRNA-1">
    <property type="protein sequence ID" value="SBAD_0000325301-mRNA-1"/>
    <property type="gene ID" value="SBAD_0000325301"/>
</dbReference>
<comment type="cofactor">
    <cofactor evidence="1">
        <name>Mn(2+)</name>
        <dbReference type="ChEBI" id="CHEBI:29035"/>
    </cofactor>
</comment>
<keyword evidence="5" id="KW-0464">Manganese</keyword>
<dbReference type="GO" id="GO:0046872">
    <property type="term" value="F:metal ion binding"/>
    <property type="evidence" value="ECO:0007669"/>
    <property type="project" value="UniProtKB-KW"/>
</dbReference>
<evidence type="ECO:0000256" key="2">
    <source>
        <dbReference type="ARBA" id="ARBA00008766"/>
    </source>
</evidence>
<dbReference type="InterPro" id="IPR000994">
    <property type="entry name" value="Pept_M24"/>
</dbReference>
<keyword evidence="3" id="KW-0479">Metal-binding</keyword>
<dbReference type="AlphaFoldDB" id="A0A183IHL2"/>
<keyword evidence="4" id="KW-0378">Hydrolase</keyword>
<dbReference type="OrthoDB" id="9995434at2759"/>
<dbReference type="InterPro" id="IPR029149">
    <property type="entry name" value="Creatin/AminoP/Spt16_N"/>
</dbReference>
<evidence type="ECO:0000256" key="1">
    <source>
        <dbReference type="ARBA" id="ARBA00001936"/>
    </source>
</evidence>
<evidence type="ECO:0000256" key="4">
    <source>
        <dbReference type="ARBA" id="ARBA00022801"/>
    </source>
</evidence>
<evidence type="ECO:0000313" key="10">
    <source>
        <dbReference type="WBParaSite" id="SBAD_0000325301-mRNA-1"/>
    </source>
</evidence>
<proteinExistence type="inferred from homology"/>
<keyword evidence="6" id="KW-0812">Transmembrane</keyword>
<reference evidence="10" key="1">
    <citation type="submission" date="2016-06" db="UniProtKB">
        <authorList>
            <consortium name="WormBaseParasite"/>
        </authorList>
    </citation>
    <scope>IDENTIFICATION</scope>
</reference>
<evidence type="ECO:0000313" key="9">
    <source>
        <dbReference type="Proteomes" id="UP000270296"/>
    </source>
</evidence>
<evidence type="ECO:0000256" key="6">
    <source>
        <dbReference type="SAM" id="Phobius"/>
    </source>
</evidence>
<dbReference type="GO" id="GO:0005737">
    <property type="term" value="C:cytoplasm"/>
    <property type="evidence" value="ECO:0007669"/>
    <property type="project" value="UniProtKB-ARBA"/>
</dbReference>
<dbReference type="Proteomes" id="UP000270296">
    <property type="component" value="Unassembled WGS sequence"/>
</dbReference>
<comment type="similarity">
    <text evidence="2">Belongs to the peptidase M24B family.</text>
</comment>
<dbReference type="Gene3D" id="3.90.230.10">
    <property type="entry name" value="Creatinase/methionine aminopeptidase superfamily"/>
    <property type="match status" value="1"/>
</dbReference>
<evidence type="ECO:0000313" key="8">
    <source>
        <dbReference type="EMBL" id="VDP00038.1"/>
    </source>
</evidence>
<accession>A0A183IHL2</accession>
<feature type="domain" description="Peptidase M24" evidence="7">
    <location>
        <begin position="191"/>
        <end position="382"/>
    </location>
</feature>
<dbReference type="Pfam" id="PF00557">
    <property type="entry name" value="Peptidase_M24"/>
    <property type="match status" value="1"/>
</dbReference>
<dbReference type="InterPro" id="IPR033740">
    <property type="entry name" value="Pept_M24B"/>
</dbReference>
<dbReference type="EMBL" id="UZAM01007574">
    <property type="protein sequence ID" value="VDP00038.1"/>
    <property type="molecule type" value="Genomic_DNA"/>
</dbReference>
<keyword evidence="6" id="KW-0472">Membrane</keyword>
<dbReference type="FunFam" id="3.90.230.10:FF:000007">
    <property type="entry name" value="Xaa-Pro aminopeptidase P"/>
    <property type="match status" value="1"/>
</dbReference>
<dbReference type="Gene3D" id="3.40.350.10">
    <property type="entry name" value="Creatinase/prolidase N-terminal domain"/>
    <property type="match status" value="1"/>
</dbReference>
<name>A0A183IHL2_9BILA</name>
<evidence type="ECO:0000259" key="7">
    <source>
        <dbReference type="Pfam" id="PF00557"/>
    </source>
</evidence>
<dbReference type="CDD" id="cd01085">
    <property type="entry name" value="APP"/>
    <property type="match status" value="1"/>
</dbReference>